<dbReference type="GO" id="GO:0005886">
    <property type="term" value="C:plasma membrane"/>
    <property type="evidence" value="ECO:0007669"/>
    <property type="project" value="TreeGrafter"/>
</dbReference>
<gene>
    <name evidence="20" type="ORF">PHYPO_G00149920</name>
</gene>
<evidence type="ECO:0000256" key="4">
    <source>
        <dbReference type="ARBA" id="ARBA00022614"/>
    </source>
</evidence>
<evidence type="ECO:0000256" key="16">
    <source>
        <dbReference type="PIRSR" id="PIRSR037595-2"/>
    </source>
</evidence>
<feature type="domain" description="TIR" evidence="19">
    <location>
        <begin position="688"/>
        <end position="831"/>
    </location>
</feature>
<keyword evidence="8 15" id="KW-0391">Immunity</keyword>
<evidence type="ECO:0000256" key="18">
    <source>
        <dbReference type="SAM" id="SignalP"/>
    </source>
</evidence>
<keyword evidence="3 15" id="KW-0399">Innate immunity</keyword>
<dbReference type="PANTHER" id="PTHR24365:SF17">
    <property type="entry name" value="TOLL-LIKE RECEPTOR 2"/>
    <property type="match status" value="1"/>
</dbReference>
<comment type="function">
    <text evidence="15">Cooperates with LY96 to mediate the innate immune response to bacterial lipoproteins and other microbial cell wall components. Cooperates with TLR1 or TLR6 to mediate the innate immune response to bacterial lipoproteins or lipopeptides. Acts via MYD88 and TRAF6, leading to NF-kappa-B activation, cytokine secretion and the inflammatory response.</text>
</comment>
<comment type="caution">
    <text evidence="20">The sequence shown here is derived from an EMBL/GenBank/DDBJ whole genome shotgun (WGS) entry which is preliminary data.</text>
</comment>
<evidence type="ECO:0000256" key="8">
    <source>
        <dbReference type="ARBA" id="ARBA00022859"/>
    </source>
</evidence>
<evidence type="ECO:0000256" key="17">
    <source>
        <dbReference type="SAM" id="Phobius"/>
    </source>
</evidence>
<evidence type="ECO:0000256" key="10">
    <source>
        <dbReference type="ARBA" id="ARBA00023136"/>
    </source>
</evidence>
<dbReference type="PROSITE" id="PS51450">
    <property type="entry name" value="LRR"/>
    <property type="match status" value="3"/>
</dbReference>
<sequence>MFVCFFFFFFFFVFAASILPVMQILFHPDVLSFSTGTTRIRHDSNQMKVSLSIFLSFSLTWIHTQTSERPNCYECDEDHFCNCSAKNLHRVPIVPANVLSLDVSFNEIESITQKDLTVYTELRTLKLQNNKLSMIHNTAFNSQSKLEELDLSFNKLENISSLWFSKLQSLKHLNILGNQYTTLGSVALFQFADNPALRTLKFGNPLIKDVKRNMLGKIRQLDELTFVCRNLTSYENGSFQTAHPIRAVSVSLQELFQDDPELVSKILRDVSHPETSLTIRDVSLETREPIQAFKEVRKGCTRRLTIQNVSTTDEGVTHFLEVLDGSPMSYIGLEDIHLRGRGWWQRAQWSHYENLHTTFIRNLEIQGFFTFSSMIQLAFLLKRLNNISVINGTVFVIPCNTTYFLRKVEYLDLSQNLLSDITMQESLCNGHCIMRNLNTLNVSHNSLKSLHLMSRLVTCLHRLTSLDVSHNNFLKMPQICNWPASLRFMNLSATKLHRITPCLPLSLTVLDLSQNYLTEFHHHLPNLMELWLTGNRFISLPEGGRFPSLRILLIQSNTLNVFNKSDLMAFQSLQFLEAGQNNFVCSCDFVEFFKGHIDQLITLRDGHRSYVCDSPFTLRGRTVDNAQLSVFECHMILSVSILCSVIVLVLITIGVTCYKLHVLWYLQMTMAWLKAKGKPAVHREDAVLRYDAFVSYSQHDAEWVEEILVPELESAEPPVALCLHMRDFLPGRWIVDNIIESIESSYRTLFVLSENFVTSEWCRYELNFSHFRIMDEHNDSAVLILLEPIAKETIPKRFCKLRKIMNSRTYLEWPQDEERREEFWHNLRAVLKREDD</sequence>
<dbReference type="PROSITE" id="PS50104">
    <property type="entry name" value="TIR"/>
    <property type="match status" value="1"/>
</dbReference>
<dbReference type="InterPro" id="IPR017241">
    <property type="entry name" value="Toll-like_receptor"/>
</dbReference>
<dbReference type="PIRSF" id="PIRSF037595">
    <property type="entry name" value="Toll-like_receptor"/>
    <property type="match status" value="1"/>
</dbReference>
<keyword evidence="14 15" id="KW-0395">Inflammatory response</keyword>
<feature type="disulfide bond" evidence="16">
    <location>
        <begin position="75"/>
        <end position="81"/>
    </location>
</feature>
<dbReference type="Pfam" id="PF01582">
    <property type="entry name" value="TIR"/>
    <property type="match status" value="1"/>
</dbReference>
<dbReference type="GO" id="GO:0006954">
    <property type="term" value="P:inflammatory response"/>
    <property type="evidence" value="ECO:0007669"/>
    <property type="project" value="UniProtKB-UniRule"/>
</dbReference>
<evidence type="ECO:0000256" key="3">
    <source>
        <dbReference type="ARBA" id="ARBA00022588"/>
    </source>
</evidence>
<evidence type="ECO:0000256" key="14">
    <source>
        <dbReference type="ARBA" id="ARBA00023198"/>
    </source>
</evidence>
<feature type="transmembrane region" description="Helical" evidence="17">
    <location>
        <begin position="635"/>
        <end position="658"/>
    </location>
</feature>
<dbReference type="SMART" id="SM00365">
    <property type="entry name" value="LRR_SD22"/>
    <property type="match status" value="5"/>
</dbReference>
<evidence type="ECO:0000256" key="13">
    <source>
        <dbReference type="ARBA" id="ARBA00023180"/>
    </source>
</evidence>
<evidence type="ECO:0000256" key="11">
    <source>
        <dbReference type="ARBA" id="ARBA00023157"/>
    </source>
</evidence>
<evidence type="ECO:0000313" key="20">
    <source>
        <dbReference type="EMBL" id="KAB5523212.1"/>
    </source>
</evidence>
<dbReference type="SMART" id="SM00364">
    <property type="entry name" value="LRR_BAC"/>
    <property type="match status" value="4"/>
</dbReference>
<dbReference type="InterPro" id="IPR001611">
    <property type="entry name" value="Leu-rich_rpt"/>
</dbReference>
<evidence type="ECO:0000256" key="15">
    <source>
        <dbReference type="PIRNR" id="PIRNR037595"/>
    </source>
</evidence>
<feature type="signal peptide" evidence="18">
    <location>
        <begin position="1"/>
        <end position="15"/>
    </location>
</feature>
<dbReference type="Pfam" id="PF13855">
    <property type="entry name" value="LRR_8"/>
    <property type="match status" value="1"/>
</dbReference>
<dbReference type="SUPFAM" id="SSF52058">
    <property type="entry name" value="L domain-like"/>
    <property type="match status" value="1"/>
</dbReference>
<evidence type="ECO:0000256" key="9">
    <source>
        <dbReference type="ARBA" id="ARBA00022989"/>
    </source>
</evidence>
<dbReference type="Gene3D" id="3.40.50.10140">
    <property type="entry name" value="Toll/interleukin-1 receptor homology (TIR) domain"/>
    <property type="match status" value="1"/>
</dbReference>
<proteinExistence type="inferred from homology"/>
<feature type="disulfide bond" evidence="16">
    <location>
        <begin position="480"/>
        <end position="502"/>
    </location>
</feature>
<dbReference type="PRINTS" id="PR01537">
    <property type="entry name" value="INTRLKN1R1F"/>
</dbReference>
<accession>A0A5N5JW73</accession>
<evidence type="ECO:0000256" key="5">
    <source>
        <dbReference type="ARBA" id="ARBA00022692"/>
    </source>
</evidence>
<keyword evidence="21" id="KW-1185">Reference proteome</keyword>
<dbReference type="SUPFAM" id="SSF52200">
    <property type="entry name" value="Toll/Interleukin receptor TIR domain"/>
    <property type="match status" value="1"/>
</dbReference>
<evidence type="ECO:0000256" key="1">
    <source>
        <dbReference type="ARBA" id="ARBA00004479"/>
    </source>
</evidence>
<dbReference type="InterPro" id="IPR032675">
    <property type="entry name" value="LRR_dom_sf"/>
</dbReference>
<dbReference type="InterPro" id="IPR035897">
    <property type="entry name" value="Toll_tir_struct_dom_sf"/>
</dbReference>
<dbReference type="GO" id="GO:0002224">
    <property type="term" value="P:toll-like receptor signaling pathway"/>
    <property type="evidence" value="ECO:0007669"/>
    <property type="project" value="UniProtKB-UniRule"/>
</dbReference>
<dbReference type="GO" id="GO:0042497">
    <property type="term" value="F:triacyl lipopeptide binding"/>
    <property type="evidence" value="ECO:0007669"/>
    <property type="project" value="TreeGrafter"/>
</dbReference>
<organism evidence="20 21">
    <name type="scientific">Pangasianodon hypophthalmus</name>
    <name type="common">Striped catfish</name>
    <name type="synonym">Helicophagus hypophthalmus</name>
    <dbReference type="NCBI Taxonomy" id="310915"/>
    <lineage>
        <taxon>Eukaryota</taxon>
        <taxon>Metazoa</taxon>
        <taxon>Chordata</taxon>
        <taxon>Craniata</taxon>
        <taxon>Vertebrata</taxon>
        <taxon>Euteleostomi</taxon>
        <taxon>Actinopterygii</taxon>
        <taxon>Neopterygii</taxon>
        <taxon>Teleostei</taxon>
        <taxon>Ostariophysi</taxon>
        <taxon>Siluriformes</taxon>
        <taxon>Pangasiidae</taxon>
        <taxon>Pangasianodon</taxon>
    </lineage>
</organism>
<evidence type="ECO:0000256" key="2">
    <source>
        <dbReference type="ARBA" id="ARBA00009634"/>
    </source>
</evidence>
<evidence type="ECO:0000313" key="21">
    <source>
        <dbReference type="Proteomes" id="UP000327468"/>
    </source>
</evidence>
<evidence type="ECO:0000256" key="12">
    <source>
        <dbReference type="ARBA" id="ARBA00023170"/>
    </source>
</evidence>
<dbReference type="AlphaFoldDB" id="A0A5N5JW73"/>
<dbReference type="GO" id="GO:0004888">
    <property type="term" value="F:transmembrane signaling receptor activity"/>
    <property type="evidence" value="ECO:0007669"/>
    <property type="project" value="InterPro"/>
</dbReference>
<keyword evidence="12 15" id="KW-0675">Receptor</keyword>
<dbReference type="InterPro" id="IPR000157">
    <property type="entry name" value="TIR_dom"/>
</dbReference>
<keyword evidence="5 17" id="KW-0812">Transmembrane</keyword>
<evidence type="ECO:0000256" key="7">
    <source>
        <dbReference type="ARBA" id="ARBA00022737"/>
    </source>
</evidence>
<keyword evidence="9 17" id="KW-1133">Transmembrane helix</keyword>
<dbReference type="EMBL" id="VFJC01000027">
    <property type="protein sequence ID" value="KAB5523212.1"/>
    <property type="molecule type" value="Genomic_DNA"/>
</dbReference>
<keyword evidence="4" id="KW-0433">Leucine-rich repeat</keyword>
<keyword evidence="6 18" id="KW-0732">Signal</keyword>
<dbReference type="GO" id="GO:0043235">
    <property type="term" value="C:receptor complex"/>
    <property type="evidence" value="ECO:0007669"/>
    <property type="project" value="TreeGrafter"/>
</dbReference>
<keyword evidence="7" id="KW-0677">Repeat</keyword>
<comment type="subcellular location">
    <subcellularLocation>
        <location evidence="1">Membrane</location>
        <topology evidence="1">Single-pass type I membrane protein</topology>
    </subcellularLocation>
</comment>
<dbReference type="Gene3D" id="3.80.10.10">
    <property type="entry name" value="Ribonuclease Inhibitor"/>
    <property type="match status" value="1"/>
</dbReference>
<evidence type="ECO:0000256" key="6">
    <source>
        <dbReference type="ARBA" id="ARBA00022729"/>
    </source>
</evidence>
<comment type="similarity">
    <text evidence="2 15">Belongs to the Toll-like receptor family.</text>
</comment>
<keyword evidence="13" id="KW-0325">Glycoprotein</keyword>
<dbReference type="GO" id="GO:0045087">
    <property type="term" value="P:innate immune response"/>
    <property type="evidence" value="ECO:0007669"/>
    <property type="project" value="UniProtKB-UniRule"/>
</dbReference>
<dbReference type="PANTHER" id="PTHR24365">
    <property type="entry name" value="TOLL-LIKE RECEPTOR"/>
    <property type="match status" value="1"/>
</dbReference>
<dbReference type="Proteomes" id="UP000327468">
    <property type="component" value="Chromosome 26"/>
</dbReference>
<protein>
    <recommendedName>
        <fullName evidence="15">Toll-like receptor 2</fullName>
    </recommendedName>
</protein>
<evidence type="ECO:0000259" key="19">
    <source>
        <dbReference type="PROSITE" id="PS50104"/>
    </source>
</evidence>
<keyword evidence="10 17" id="KW-0472">Membrane</keyword>
<keyword evidence="11 16" id="KW-1015">Disulfide bond</keyword>
<dbReference type="SMART" id="SM00369">
    <property type="entry name" value="LRR_TYP"/>
    <property type="match status" value="6"/>
</dbReference>
<dbReference type="FunFam" id="3.40.50.10140:FF:000001">
    <property type="entry name" value="Toll-like receptor 2"/>
    <property type="match status" value="1"/>
</dbReference>
<dbReference type="SMART" id="SM00255">
    <property type="entry name" value="TIR"/>
    <property type="match status" value="1"/>
</dbReference>
<reference evidence="20 21" key="1">
    <citation type="submission" date="2019-06" db="EMBL/GenBank/DDBJ databases">
        <title>A chromosome-scale genome assembly of the striped catfish, Pangasianodon hypophthalmus.</title>
        <authorList>
            <person name="Wen M."/>
            <person name="Zahm M."/>
            <person name="Roques C."/>
            <person name="Cabau C."/>
            <person name="Klopp C."/>
            <person name="Donnadieu C."/>
            <person name="Jouanno E."/>
            <person name="Avarre J.-C."/>
            <person name="Campet M."/>
            <person name="Ha T.T.T."/>
            <person name="Dugue R."/>
            <person name="Lampietro C."/>
            <person name="Louis A."/>
            <person name="Herpin A."/>
            <person name="Echchiki A."/>
            <person name="Berthelot C."/>
            <person name="Parey E."/>
            <person name="Roest-Crollius H."/>
            <person name="Braasch I."/>
            <person name="Postlethwait J."/>
            <person name="Bobe J."/>
            <person name="Montfort J."/>
            <person name="Bouchez O."/>
            <person name="Begum T."/>
            <person name="Schartl M."/>
            <person name="Guiguen Y."/>
        </authorList>
    </citation>
    <scope>NUCLEOTIDE SEQUENCE [LARGE SCALE GENOMIC DNA]</scope>
    <source>
        <strain evidence="20 21">Indonesia</strain>
        <tissue evidence="20">Blood</tissue>
    </source>
</reference>
<feature type="chain" id="PRO_5024423817" description="Toll-like receptor 2" evidence="18">
    <location>
        <begin position="16"/>
        <end position="836"/>
    </location>
</feature>
<feature type="disulfide bond" evidence="16">
    <location>
        <begin position="399"/>
        <end position="428"/>
    </location>
</feature>
<dbReference type="InterPro" id="IPR003591">
    <property type="entry name" value="Leu-rich_rpt_typical-subtyp"/>
</dbReference>
<name>A0A5N5JW73_PANHP</name>